<dbReference type="AlphaFoldDB" id="A0A7X0TUZ2"/>
<sequence length="242" mass="27857">MLTELLPNKGQKQLKQTEGLQNRVWDDVMQRTKPGILIYPIFWLIIAYGSGFYKSHFILTWTLEFVFILASFWRFFQFKYLEHWQTSCPTIWAAGLLISVVTHSLGWGIMFGYSTFIDNTAFSFFMGFSSSGIAAGGTNSFAPKRILATSFIITFTLPPLIAAIIAGDQWVMASLISVFIVYTLNLAKQQNREYWRSLTNEVILEKHSRTDALTSLKNRRFSTKSFMNYVNYLHVTKNTSLY</sequence>
<keyword evidence="1" id="KW-0472">Membrane</keyword>
<feature type="transmembrane region" description="Helical" evidence="1">
    <location>
        <begin position="88"/>
        <end position="110"/>
    </location>
</feature>
<comment type="caution">
    <text evidence="2">The sequence shown here is derived from an EMBL/GenBank/DDBJ whole genome shotgun (WGS) entry which is preliminary data.</text>
</comment>
<feature type="transmembrane region" description="Helical" evidence="1">
    <location>
        <begin position="146"/>
        <end position="164"/>
    </location>
</feature>
<proteinExistence type="predicted"/>
<dbReference type="Proteomes" id="UP000537141">
    <property type="component" value="Unassembled WGS sequence"/>
</dbReference>
<evidence type="ECO:0000313" key="3">
    <source>
        <dbReference type="Proteomes" id="UP000537141"/>
    </source>
</evidence>
<feature type="transmembrane region" description="Helical" evidence="1">
    <location>
        <begin position="170"/>
        <end position="187"/>
    </location>
</feature>
<dbReference type="EMBL" id="JACHHU010000032">
    <property type="protein sequence ID" value="MBB6544590.1"/>
    <property type="molecule type" value="Genomic_DNA"/>
</dbReference>
<gene>
    <name evidence="2" type="ORF">HNQ55_003123</name>
</gene>
<feature type="transmembrane region" description="Helical" evidence="1">
    <location>
        <begin position="59"/>
        <end position="76"/>
    </location>
</feature>
<keyword evidence="1" id="KW-0812">Transmembrane</keyword>
<evidence type="ECO:0000256" key="1">
    <source>
        <dbReference type="SAM" id="Phobius"/>
    </source>
</evidence>
<reference evidence="2 3" key="1">
    <citation type="submission" date="2020-08" db="EMBL/GenBank/DDBJ databases">
        <title>Genomic Encyclopedia of Type Strains, Phase IV (KMG-IV): sequencing the most valuable type-strain genomes for metagenomic binning, comparative biology and taxonomic classification.</title>
        <authorList>
            <person name="Goeker M."/>
        </authorList>
    </citation>
    <scope>NUCLEOTIDE SEQUENCE [LARGE SCALE GENOMIC DNA]</scope>
    <source>
        <strain evidence="2 3">DSM 26287</strain>
    </source>
</reference>
<name>A0A7X0TUZ2_9GAMM</name>
<feature type="transmembrane region" description="Helical" evidence="1">
    <location>
        <begin position="36"/>
        <end position="53"/>
    </location>
</feature>
<protein>
    <submittedName>
        <fullName evidence="2">Uncharacterized protein</fullName>
    </submittedName>
</protein>
<evidence type="ECO:0000313" key="2">
    <source>
        <dbReference type="EMBL" id="MBB6544590.1"/>
    </source>
</evidence>
<keyword evidence="1" id="KW-1133">Transmembrane helix</keyword>
<accession>A0A7X0TUZ2</accession>
<feature type="transmembrane region" description="Helical" evidence="1">
    <location>
        <begin position="116"/>
        <end position="134"/>
    </location>
</feature>
<keyword evidence="3" id="KW-1185">Reference proteome</keyword>
<dbReference type="RefSeq" id="WP_184425840.1">
    <property type="nucleotide sequence ID" value="NZ_AP027362.1"/>
</dbReference>
<organism evidence="2 3">
    <name type="scientific">Thalassotalea piscium</name>
    <dbReference type="NCBI Taxonomy" id="1230533"/>
    <lineage>
        <taxon>Bacteria</taxon>
        <taxon>Pseudomonadati</taxon>
        <taxon>Pseudomonadota</taxon>
        <taxon>Gammaproteobacteria</taxon>
        <taxon>Alteromonadales</taxon>
        <taxon>Colwelliaceae</taxon>
        <taxon>Thalassotalea</taxon>
    </lineage>
</organism>